<feature type="region of interest" description="Disordered" evidence="6">
    <location>
        <begin position="292"/>
        <end position="360"/>
    </location>
</feature>
<reference evidence="9 10" key="1">
    <citation type="journal article" date="2011" name="Stand. Genomic Sci.">
        <title>Complete genome sequence of Thermomonospora curvata type strain (B9).</title>
        <authorList>
            <person name="Chertkov O."/>
            <person name="Sikorski J."/>
            <person name="Nolan M."/>
            <person name="Lapidus A."/>
            <person name="Lucas S."/>
            <person name="Del Rio T.G."/>
            <person name="Tice H."/>
            <person name="Cheng J.F."/>
            <person name="Goodwin L."/>
            <person name="Pitluck S."/>
            <person name="Liolios K."/>
            <person name="Ivanova N."/>
            <person name="Mavromatis K."/>
            <person name="Mikhailova N."/>
            <person name="Ovchinnikova G."/>
            <person name="Pati A."/>
            <person name="Chen A."/>
            <person name="Palaniappan K."/>
            <person name="Djao O.D."/>
            <person name="Land M."/>
            <person name="Hauser L."/>
            <person name="Chang Y.J."/>
            <person name="Jeffries C.D."/>
            <person name="Brettin T."/>
            <person name="Han C."/>
            <person name="Detter J.C."/>
            <person name="Rohde M."/>
            <person name="Goker M."/>
            <person name="Woyke T."/>
            <person name="Bristow J."/>
            <person name="Eisen J.A."/>
            <person name="Markowitz V."/>
            <person name="Hugenholtz P."/>
            <person name="Klenk H.P."/>
            <person name="Kyrpides N.C."/>
        </authorList>
    </citation>
    <scope>NUCLEOTIDE SEQUENCE [LARGE SCALE GENOMIC DNA]</scope>
    <source>
        <strain evidence="10">ATCC 19995 / DSM 43183 / JCM 3096 / KCTC 9072 / NBRC 15933 / NCIMB 10081 / Henssen B9</strain>
    </source>
</reference>
<dbReference type="PANTHER" id="PTHR43289">
    <property type="entry name" value="MITOGEN-ACTIVATED PROTEIN KINASE KINASE KINASE 20-RELATED"/>
    <property type="match status" value="1"/>
</dbReference>
<dbReference type="eggNOG" id="COG0823">
    <property type="taxonomic scope" value="Bacteria"/>
</dbReference>
<keyword evidence="4 5" id="KW-0067">ATP-binding</keyword>
<dbReference type="KEGG" id="tcu:Tcur_2013"/>
<protein>
    <submittedName>
        <fullName evidence="9">Serine/threonine protein kinase</fullName>
    </submittedName>
</protein>
<evidence type="ECO:0000313" key="9">
    <source>
        <dbReference type="EMBL" id="ACY97580.1"/>
    </source>
</evidence>
<dbReference type="CDD" id="cd14014">
    <property type="entry name" value="STKc_PknB_like"/>
    <property type="match status" value="1"/>
</dbReference>
<dbReference type="Gene3D" id="2.130.10.10">
    <property type="entry name" value="YVTN repeat-like/Quinoprotein amine dehydrogenase"/>
    <property type="match status" value="1"/>
</dbReference>
<dbReference type="InterPro" id="IPR011042">
    <property type="entry name" value="6-blade_b-propeller_TolB-like"/>
</dbReference>
<name>D1ADX0_THECD</name>
<proteinExistence type="predicted"/>
<dbReference type="InterPro" id="IPR011009">
    <property type="entry name" value="Kinase-like_dom_sf"/>
</dbReference>
<evidence type="ECO:0000256" key="3">
    <source>
        <dbReference type="ARBA" id="ARBA00022777"/>
    </source>
</evidence>
<feature type="compositionally biased region" description="Pro residues" evidence="6">
    <location>
        <begin position="307"/>
        <end position="323"/>
    </location>
</feature>
<dbReference type="InterPro" id="IPR015943">
    <property type="entry name" value="WD40/YVTN_repeat-like_dom_sf"/>
</dbReference>
<dbReference type="Gene3D" id="3.30.200.20">
    <property type="entry name" value="Phosphorylase Kinase, domain 1"/>
    <property type="match status" value="1"/>
</dbReference>
<evidence type="ECO:0000256" key="5">
    <source>
        <dbReference type="PROSITE-ProRule" id="PRU10141"/>
    </source>
</evidence>
<evidence type="ECO:0000313" key="10">
    <source>
        <dbReference type="Proteomes" id="UP000001918"/>
    </source>
</evidence>
<feature type="region of interest" description="Disordered" evidence="6">
    <location>
        <begin position="1"/>
        <end position="23"/>
    </location>
</feature>
<gene>
    <name evidence="9" type="ordered locus">Tcur_2013</name>
</gene>
<feature type="domain" description="Protein kinase" evidence="8">
    <location>
        <begin position="25"/>
        <end position="287"/>
    </location>
</feature>
<keyword evidence="7" id="KW-0472">Membrane</keyword>
<dbReference type="AlphaFoldDB" id="D1ADX0"/>
<dbReference type="PANTHER" id="PTHR43289:SF34">
    <property type="entry name" value="SERINE_THREONINE-PROTEIN KINASE YBDM-RELATED"/>
    <property type="match status" value="1"/>
</dbReference>
<dbReference type="Proteomes" id="UP000001918">
    <property type="component" value="Chromosome"/>
</dbReference>
<dbReference type="STRING" id="471852.Tcur_2013"/>
<keyword evidence="9" id="KW-0723">Serine/threonine-protein kinase</keyword>
<keyword evidence="7" id="KW-1133">Transmembrane helix</keyword>
<dbReference type="EMBL" id="CP001738">
    <property type="protein sequence ID" value="ACY97580.1"/>
    <property type="molecule type" value="Genomic_DNA"/>
</dbReference>
<evidence type="ECO:0000256" key="6">
    <source>
        <dbReference type="SAM" id="MobiDB-lite"/>
    </source>
</evidence>
<keyword evidence="3 9" id="KW-0418">Kinase</keyword>
<accession>D1ADX0</accession>
<dbReference type="Gene3D" id="1.10.510.10">
    <property type="entry name" value="Transferase(Phosphotransferase) domain 1"/>
    <property type="match status" value="1"/>
</dbReference>
<dbReference type="GO" id="GO:0004674">
    <property type="term" value="F:protein serine/threonine kinase activity"/>
    <property type="evidence" value="ECO:0007669"/>
    <property type="project" value="UniProtKB-KW"/>
</dbReference>
<dbReference type="InterPro" id="IPR017441">
    <property type="entry name" value="Protein_kinase_ATP_BS"/>
</dbReference>
<evidence type="ECO:0000256" key="2">
    <source>
        <dbReference type="ARBA" id="ARBA00022741"/>
    </source>
</evidence>
<evidence type="ECO:0000256" key="4">
    <source>
        <dbReference type="ARBA" id="ARBA00022840"/>
    </source>
</evidence>
<dbReference type="HOGENOM" id="CLU_000288_135_1_11"/>
<feature type="transmembrane region" description="Helical" evidence="7">
    <location>
        <begin position="366"/>
        <end position="384"/>
    </location>
</feature>
<dbReference type="Gene3D" id="2.120.10.30">
    <property type="entry name" value="TolB, C-terminal domain"/>
    <property type="match status" value="2"/>
</dbReference>
<dbReference type="InterPro" id="IPR000719">
    <property type="entry name" value="Prot_kinase_dom"/>
</dbReference>
<dbReference type="SUPFAM" id="SSF69304">
    <property type="entry name" value="Tricorn protease N-terminal domain"/>
    <property type="match status" value="1"/>
</dbReference>
<organism evidence="9 10">
    <name type="scientific">Thermomonospora curvata (strain ATCC 19995 / DSM 43183 / JCM 3096 / KCTC 9072 / NBRC 15933 / NCIMB 10081 / Henssen B9)</name>
    <dbReference type="NCBI Taxonomy" id="471852"/>
    <lineage>
        <taxon>Bacteria</taxon>
        <taxon>Bacillati</taxon>
        <taxon>Actinomycetota</taxon>
        <taxon>Actinomycetes</taxon>
        <taxon>Streptosporangiales</taxon>
        <taxon>Thermomonosporaceae</taxon>
        <taxon>Thermomonospora</taxon>
    </lineage>
</organism>
<dbReference type="Pfam" id="PF07676">
    <property type="entry name" value="PD40"/>
    <property type="match status" value="3"/>
</dbReference>
<evidence type="ECO:0000259" key="8">
    <source>
        <dbReference type="PROSITE" id="PS50011"/>
    </source>
</evidence>
<evidence type="ECO:0000256" key="7">
    <source>
        <dbReference type="SAM" id="Phobius"/>
    </source>
</evidence>
<keyword evidence="7" id="KW-0812">Transmembrane</keyword>
<dbReference type="eggNOG" id="COG0515">
    <property type="taxonomic scope" value="Bacteria"/>
</dbReference>
<dbReference type="GO" id="GO:0005524">
    <property type="term" value="F:ATP binding"/>
    <property type="evidence" value="ECO:0007669"/>
    <property type="project" value="UniProtKB-UniRule"/>
</dbReference>
<dbReference type="InterPro" id="IPR008271">
    <property type="entry name" value="Ser/Thr_kinase_AS"/>
</dbReference>
<dbReference type="PROSITE" id="PS00108">
    <property type="entry name" value="PROTEIN_KINASE_ST"/>
    <property type="match status" value="1"/>
</dbReference>
<feature type="binding site" evidence="5">
    <location>
        <position position="53"/>
    </location>
    <ligand>
        <name>ATP</name>
        <dbReference type="ChEBI" id="CHEBI:30616"/>
    </ligand>
</feature>
<dbReference type="SMART" id="SM00220">
    <property type="entry name" value="S_TKc"/>
    <property type="match status" value="1"/>
</dbReference>
<keyword evidence="10" id="KW-1185">Reference proteome</keyword>
<feature type="compositionally biased region" description="Low complexity" evidence="6">
    <location>
        <begin position="292"/>
        <end position="306"/>
    </location>
</feature>
<keyword evidence="2 5" id="KW-0547">Nucleotide-binding</keyword>
<keyword evidence="1" id="KW-0808">Transferase</keyword>
<dbReference type="PROSITE" id="PS50011">
    <property type="entry name" value="PROTEIN_KINASE_DOM"/>
    <property type="match status" value="1"/>
</dbReference>
<dbReference type="PROSITE" id="PS00107">
    <property type="entry name" value="PROTEIN_KINASE_ATP"/>
    <property type="match status" value="1"/>
</dbReference>
<dbReference type="InterPro" id="IPR011659">
    <property type="entry name" value="WD40"/>
</dbReference>
<dbReference type="SUPFAM" id="SSF56112">
    <property type="entry name" value="Protein kinase-like (PK-like)"/>
    <property type="match status" value="1"/>
</dbReference>
<evidence type="ECO:0000256" key="1">
    <source>
        <dbReference type="ARBA" id="ARBA00022679"/>
    </source>
</evidence>
<sequence length="676" mass="70023">MDSRHGRARAAGSLGPGDPRRIGEYPLEAKLGEGGMGAVYLGRGRDGRPVAVKVVRAELAGDPAFAARFRDEVANAQKVASFCTAQVLGHGAEGGRPYLVTEYIEGPSLQEHVAEHGALSPGLLNGVAVGVAAALVAIHSAGLVHRDLKPGNVLLSISGPRVIDFGIARALDAATGHTRTGQVVGSPGWIAPEQILNKPVTAAADVFAWGCLVAFAGSAYHPFGVGDFQLMAARVVHAEPEIGPLPEPLATLVRRALQKDPALRPTARELLLSLTGGGGEAAATTALNRTWTGGLAAPDAPAATVGPPAPGSGPARPAEPPAPVGALAPAAGTQPAPSAPGEPTAAVPEPPAGPGGKGRRRLRKGLLAAVAGVVAVAAGAAVVLQSLGDDRGRGAAASGPPADVMLVRIDRAGGWPRECHAAVGLLTPGARAARPLLEGEGCDVLPQWSPRRDRIAFTRWSGGATSEVWVVNPDGGGAERKADGINGRSRVAWSPDGASLAAMTRTGGRAQLSVIDLSDGSVEQLTDDRSVKDDPTWSRDGKLAFWSRRDGSQQLYWLDPADPQRRWRQVTTRRVAPHGANDPIWSPDGRWLAFTVMNEAGHGHDIAVIRADGTGYRRLTTGPAHDMDPSWSPDGKWLAFVRGPVATPQIWAMPVDAGQARARPVGPLAVGHPDWS</sequence>
<dbReference type="Pfam" id="PF00069">
    <property type="entry name" value="Pkinase"/>
    <property type="match status" value="1"/>
</dbReference>